<feature type="transmembrane region" description="Helical" evidence="1">
    <location>
        <begin position="129"/>
        <end position="153"/>
    </location>
</feature>
<sequence>MNSSNLAFHEDQNGQSLYYSDLPVRSQILRDKYRFYGRKIIFYLYLAYFITAIELFPILLTNLTFWAWLVHTLYWETDLANSKHNIFIKILHPLSFVLSFVVMVTSIILLIILNPEFIGNRAKSEGHSIGFAWCLNILIHWVPPIMLMIDLFLHKDHIRKRHRIFLSRRNTLKTWIKDCVKVFWCVVSPMLLVAAWFGAGFTIQGVYGVTNYNLAYLIPSMCIVDIIVALFFIWIVRKNPDSYIRLNS</sequence>
<gene>
    <name evidence="2" type="ORF">RB653_007157</name>
</gene>
<protein>
    <submittedName>
        <fullName evidence="2">Uncharacterized protein</fullName>
    </submittedName>
</protein>
<dbReference type="AlphaFoldDB" id="A0AAN7YLU4"/>
<feature type="transmembrane region" description="Helical" evidence="1">
    <location>
        <begin position="40"/>
        <end position="69"/>
    </location>
</feature>
<feature type="transmembrane region" description="Helical" evidence="1">
    <location>
        <begin position="182"/>
        <end position="203"/>
    </location>
</feature>
<proteinExistence type="predicted"/>
<dbReference type="Proteomes" id="UP001344447">
    <property type="component" value="Unassembled WGS sequence"/>
</dbReference>
<keyword evidence="1" id="KW-1133">Transmembrane helix</keyword>
<keyword evidence="1" id="KW-0812">Transmembrane</keyword>
<comment type="caution">
    <text evidence="2">The sequence shown here is derived from an EMBL/GenBank/DDBJ whole genome shotgun (WGS) entry which is preliminary data.</text>
</comment>
<keyword evidence="3" id="KW-1185">Reference proteome</keyword>
<feature type="transmembrane region" description="Helical" evidence="1">
    <location>
        <begin position="90"/>
        <end position="113"/>
    </location>
</feature>
<evidence type="ECO:0000256" key="1">
    <source>
        <dbReference type="SAM" id="Phobius"/>
    </source>
</evidence>
<dbReference type="EMBL" id="JAVFKY010000005">
    <property type="protein sequence ID" value="KAK5576019.1"/>
    <property type="molecule type" value="Genomic_DNA"/>
</dbReference>
<accession>A0AAN7YLU4</accession>
<organism evidence="2 3">
    <name type="scientific">Dictyostelium firmibasis</name>
    <dbReference type="NCBI Taxonomy" id="79012"/>
    <lineage>
        <taxon>Eukaryota</taxon>
        <taxon>Amoebozoa</taxon>
        <taxon>Evosea</taxon>
        <taxon>Eumycetozoa</taxon>
        <taxon>Dictyostelia</taxon>
        <taxon>Dictyosteliales</taxon>
        <taxon>Dictyosteliaceae</taxon>
        <taxon>Dictyostelium</taxon>
    </lineage>
</organism>
<name>A0AAN7YLU4_9MYCE</name>
<feature type="transmembrane region" description="Helical" evidence="1">
    <location>
        <begin position="215"/>
        <end position="236"/>
    </location>
</feature>
<evidence type="ECO:0000313" key="3">
    <source>
        <dbReference type="Proteomes" id="UP001344447"/>
    </source>
</evidence>
<evidence type="ECO:0000313" key="2">
    <source>
        <dbReference type="EMBL" id="KAK5576019.1"/>
    </source>
</evidence>
<keyword evidence="1" id="KW-0472">Membrane</keyword>
<reference evidence="2 3" key="1">
    <citation type="submission" date="2023-11" db="EMBL/GenBank/DDBJ databases">
        <title>Dfirmibasis_genome.</title>
        <authorList>
            <person name="Edelbroek B."/>
            <person name="Kjellin J."/>
            <person name="Jerlstrom-Hultqvist J."/>
            <person name="Soderbom F."/>
        </authorList>
    </citation>
    <scope>NUCLEOTIDE SEQUENCE [LARGE SCALE GENOMIC DNA]</scope>
    <source>
        <strain evidence="2 3">TNS-C-14</strain>
    </source>
</reference>